<name>A0A8S9ZUL6_9BILA</name>
<feature type="region of interest" description="Disordered" evidence="1">
    <location>
        <begin position="1"/>
        <end position="58"/>
    </location>
</feature>
<comment type="caution">
    <text evidence="2">The sequence shown here is derived from an EMBL/GenBank/DDBJ whole genome shotgun (WGS) entry which is preliminary data.</text>
</comment>
<dbReference type="Proteomes" id="UP000605970">
    <property type="component" value="Unassembled WGS sequence"/>
</dbReference>
<feature type="compositionally biased region" description="Polar residues" evidence="1">
    <location>
        <begin position="48"/>
        <end position="58"/>
    </location>
</feature>
<organism evidence="2 3">
    <name type="scientific">Meloidogyne graminicola</name>
    <dbReference type="NCBI Taxonomy" id="189291"/>
    <lineage>
        <taxon>Eukaryota</taxon>
        <taxon>Metazoa</taxon>
        <taxon>Ecdysozoa</taxon>
        <taxon>Nematoda</taxon>
        <taxon>Chromadorea</taxon>
        <taxon>Rhabditida</taxon>
        <taxon>Tylenchina</taxon>
        <taxon>Tylenchomorpha</taxon>
        <taxon>Tylenchoidea</taxon>
        <taxon>Meloidogynidae</taxon>
        <taxon>Meloidogyninae</taxon>
        <taxon>Meloidogyne</taxon>
    </lineage>
</organism>
<proteinExistence type="predicted"/>
<evidence type="ECO:0000313" key="3">
    <source>
        <dbReference type="Proteomes" id="UP000605970"/>
    </source>
</evidence>
<dbReference type="OrthoDB" id="5899011at2759"/>
<reference evidence="2" key="1">
    <citation type="journal article" date="2020" name="Ecol. Evol.">
        <title>Genome structure and content of the rice root-knot nematode (Meloidogyne graminicola).</title>
        <authorList>
            <person name="Phan N.T."/>
            <person name="Danchin E.G.J."/>
            <person name="Klopp C."/>
            <person name="Perfus-Barbeoch L."/>
            <person name="Kozlowski D.K."/>
            <person name="Koutsovoulos G.D."/>
            <person name="Lopez-Roques C."/>
            <person name="Bouchez O."/>
            <person name="Zahm M."/>
            <person name="Besnard G."/>
            <person name="Bellafiore S."/>
        </authorList>
    </citation>
    <scope>NUCLEOTIDE SEQUENCE</scope>
    <source>
        <strain evidence="2">VN-18</strain>
    </source>
</reference>
<evidence type="ECO:0000313" key="2">
    <source>
        <dbReference type="EMBL" id="KAF7637279.1"/>
    </source>
</evidence>
<gene>
    <name evidence="2" type="ORF">Mgra_00003245</name>
</gene>
<accession>A0A8S9ZUL6</accession>
<keyword evidence="3" id="KW-1185">Reference proteome</keyword>
<protein>
    <submittedName>
        <fullName evidence="2">Uncharacterized protein</fullName>
    </submittedName>
</protein>
<evidence type="ECO:0000256" key="1">
    <source>
        <dbReference type="SAM" id="MobiDB-lite"/>
    </source>
</evidence>
<sequence length="100" mass="10811">MGERNVDLSAYVPPDVKGDKGNVGSTGGQVQVELEDEDDHFSAPGAKQATSYRSEASCSDDTCCSSKAEILQSDELRQLSGRDEKIEWRTEQIAAGKNSE</sequence>
<dbReference type="AlphaFoldDB" id="A0A8S9ZUL6"/>
<dbReference type="EMBL" id="JABEBT010000021">
    <property type="protein sequence ID" value="KAF7637279.1"/>
    <property type="molecule type" value="Genomic_DNA"/>
</dbReference>